<accession>A0A2P2NMQ5</accession>
<organism evidence="1">
    <name type="scientific">Rhizophora mucronata</name>
    <name type="common">Asiatic mangrove</name>
    <dbReference type="NCBI Taxonomy" id="61149"/>
    <lineage>
        <taxon>Eukaryota</taxon>
        <taxon>Viridiplantae</taxon>
        <taxon>Streptophyta</taxon>
        <taxon>Embryophyta</taxon>
        <taxon>Tracheophyta</taxon>
        <taxon>Spermatophyta</taxon>
        <taxon>Magnoliopsida</taxon>
        <taxon>eudicotyledons</taxon>
        <taxon>Gunneridae</taxon>
        <taxon>Pentapetalae</taxon>
        <taxon>rosids</taxon>
        <taxon>fabids</taxon>
        <taxon>Malpighiales</taxon>
        <taxon>Rhizophoraceae</taxon>
        <taxon>Rhizophora</taxon>
    </lineage>
</organism>
<protein>
    <submittedName>
        <fullName evidence="1">Uncharacterized protein</fullName>
    </submittedName>
</protein>
<dbReference type="AlphaFoldDB" id="A0A2P2NMQ5"/>
<name>A0A2P2NMQ5_RHIMU</name>
<dbReference type="EMBL" id="GGEC01063324">
    <property type="protein sequence ID" value="MBX43808.1"/>
    <property type="molecule type" value="Transcribed_RNA"/>
</dbReference>
<proteinExistence type="predicted"/>
<reference evidence="1" key="1">
    <citation type="submission" date="2018-02" db="EMBL/GenBank/DDBJ databases">
        <title>Rhizophora mucronata_Transcriptome.</title>
        <authorList>
            <person name="Meera S.P."/>
            <person name="Sreeshan A."/>
            <person name="Augustine A."/>
        </authorList>
    </citation>
    <scope>NUCLEOTIDE SEQUENCE</scope>
    <source>
        <tissue evidence="1">Leaf</tissue>
    </source>
</reference>
<evidence type="ECO:0000313" key="1">
    <source>
        <dbReference type="EMBL" id="MBX43808.1"/>
    </source>
</evidence>
<sequence>MERKLCLNAKIISGSRLVEVSVRFCHGWLAN</sequence>